<comment type="caution">
    <text evidence="1">The sequence shown here is derived from an EMBL/GenBank/DDBJ whole genome shotgun (WGS) entry which is preliminary data.</text>
</comment>
<protein>
    <submittedName>
        <fullName evidence="1">Uncharacterized protein</fullName>
    </submittedName>
</protein>
<accession>A0AAD6ISW7</accession>
<evidence type="ECO:0000313" key="2">
    <source>
        <dbReference type="Proteomes" id="UP001221413"/>
    </source>
</evidence>
<dbReference type="EMBL" id="JAQGDS010000009">
    <property type="protein sequence ID" value="KAJ6258050.1"/>
    <property type="molecule type" value="Genomic_DNA"/>
</dbReference>
<reference evidence="1" key="1">
    <citation type="submission" date="2023-01" db="EMBL/GenBank/DDBJ databases">
        <title>The chitinases involved in constricting ring structure development in the nematode-trapping fungus Drechslerella dactyloides.</title>
        <authorList>
            <person name="Wang R."/>
            <person name="Zhang L."/>
            <person name="Tang P."/>
            <person name="Li S."/>
            <person name="Liang L."/>
        </authorList>
    </citation>
    <scope>NUCLEOTIDE SEQUENCE</scope>
    <source>
        <strain evidence="1">YMF1.00031</strain>
    </source>
</reference>
<dbReference type="AlphaFoldDB" id="A0AAD6ISW7"/>
<keyword evidence="2" id="KW-1185">Reference proteome</keyword>
<sequence length="139" mass="15736">MAAYVPLGPAANLGQLPAGGAALVGHAQITATIQIGLIQANAPNRPINLATTPNTIIRNQIINQEHEVACPELFWDMWCTNIRQIIFEFEVLMWKWRQQVTQVEVNNIRQRIDKIISLGNAVRCGRTTIHRWLFHVDNF</sequence>
<dbReference type="Proteomes" id="UP001221413">
    <property type="component" value="Unassembled WGS sequence"/>
</dbReference>
<organism evidence="1 2">
    <name type="scientific">Drechslerella dactyloides</name>
    <name type="common">Nematode-trapping fungus</name>
    <name type="synonym">Arthrobotrys dactyloides</name>
    <dbReference type="NCBI Taxonomy" id="74499"/>
    <lineage>
        <taxon>Eukaryota</taxon>
        <taxon>Fungi</taxon>
        <taxon>Dikarya</taxon>
        <taxon>Ascomycota</taxon>
        <taxon>Pezizomycotina</taxon>
        <taxon>Orbiliomycetes</taxon>
        <taxon>Orbiliales</taxon>
        <taxon>Orbiliaceae</taxon>
        <taxon>Drechslerella</taxon>
    </lineage>
</organism>
<evidence type="ECO:0000313" key="1">
    <source>
        <dbReference type="EMBL" id="KAJ6258050.1"/>
    </source>
</evidence>
<proteinExistence type="predicted"/>
<gene>
    <name evidence="1" type="ORF">Dda_6962</name>
</gene>
<name>A0AAD6ISW7_DREDA</name>